<dbReference type="NCBIfam" id="TIGR01537">
    <property type="entry name" value="portal_HK97"/>
    <property type="match status" value="1"/>
</dbReference>
<dbReference type="Gene3D" id="3.40.140.120">
    <property type="match status" value="1"/>
</dbReference>
<dbReference type="InterPro" id="IPR006427">
    <property type="entry name" value="Portal_HK97"/>
</dbReference>
<evidence type="ECO:0000313" key="2">
    <source>
        <dbReference type="Proteomes" id="UP000466104"/>
    </source>
</evidence>
<dbReference type="Gene3D" id="3.30.1120.70">
    <property type="match status" value="1"/>
</dbReference>
<protein>
    <submittedName>
        <fullName evidence="1">Phage portal protein</fullName>
    </submittedName>
</protein>
<dbReference type="Gene3D" id="1.20.1270.210">
    <property type="match status" value="1"/>
</dbReference>
<gene>
    <name evidence="1" type="ORF">FYJ43_07630</name>
</gene>
<dbReference type="EMBL" id="VUMG01000003">
    <property type="protein sequence ID" value="MSS45908.1"/>
    <property type="molecule type" value="Genomic_DNA"/>
</dbReference>
<name>A0A7K0J831_9ACTN</name>
<sequence>MGALTRTAERLGLIVRESAPATAGQPMRSIIPDSRPATVTDDLALSLDAVYRAVQVLQTAAGQLTLDVWRGAIQIDPPSWVLSPDPWRPTSTFLEETVASLALRGNAFWQIKRKGSGEIVALTILDPLGVNITVSPAGIPTYRVGSSTLTRRDCAHLALMRRPGARHPLGLGPIQAAQAQIISAVELRRYAGAWMDTSTVPNGVLTSDQLLTADQARTIKDSFLESVKATEPVVLGQGTDYRPLLLKPDEVQWIDAQQLNTIGIARLFGIPPRLILASPDGGTETYSNQQQEELSFVRWTLMAYLRQIEAAVSWLLPRGNTARFNLDAILRPDTLTRYQAHKVALDSGFLTIDEVRRIEGLEPLTQATTQEDANV</sequence>
<dbReference type="InterPro" id="IPR006944">
    <property type="entry name" value="Phage/GTA_portal"/>
</dbReference>
<dbReference type="Pfam" id="PF04860">
    <property type="entry name" value="Phage_portal"/>
    <property type="match status" value="1"/>
</dbReference>
<organism evidence="1 2">
    <name type="scientific">Cutibacterium porci</name>
    <dbReference type="NCBI Taxonomy" id="2605781"/>
    <lineage>
        <taxon>Bacteria</taxon>
        <taxon>Bacillati</taxon>
        <taxon>Actinomycetota</taxon>
        <taxon>Actinomycetes</taxon>
        <taxon>Propionibacteriales</taxon>
        <taxon>Propionibacteriaceae</taxon>
        <taxon>Cutibacterium</taxon>
    </lineage>
</organism>
<keyword evidence="2" id="KW-1185">Reference proteome</keyword>
<comment type="caution">
    <text evidence="1">The sequence shown here is derived from an EMBL/GenBank/DDBJ whole genome shotgun (WGS) entry which is preliminary data.</text>
</comment>
<dbReference type="AlphaFoldDB" id="A0A7K0J831"/>
<evidence type="ECO:0000313" key="1">
    <source>
        <dbReference type="EMBL" id="MSS45908.1"/>
    </source>
</evidence>
<dbReference type="RefSeq" id="WP_154563630.1">
    <property type="nucleotide sequence ID" value="NZ_VUMG01000003.1"/>
</dbReference>
<proteinExistence type="predicted"/>
<dbReference type="Proteomes" id="UP000466104">
    <property type="component" value="Unassembled WGS sequence"/>
</dbReference>
<reference evidence="1 2" key="1">
    <citation type="submission" date="2019-08" db="EMBL/GenBank/DDBJ databases">
        <title>In-depth cultivation of the pig gut microbiome towards novel bacterial diversity and tailored functional studies.</title>
        <authorList>
            <person name="Wylensek D."/>
            <person name="Hitch T.C.A."/>
            <person name="Clavel T."/>
        </authorList>
    </citation>
    <scope>NUCLEOTIDE SEQUENCE [LARGE SCALE GENOMIC DNA]</scope>
    <source>
        <strain evidence="1 2">WCA-380-WT-3A</strain>
    </source>
</reference>
<accession>A0A7K0J831</accession>